<dbReference type="SMART" id="SM00554">
    <property type="entry name" value="FAS1"/>
    <property type="match status" value="1"/>
</dbReference>
<evidence type="ECO:0000256" key="8">
    <source>
        <dbReference type="SAM" id="MobiDB-lite"/>
    </source>
</evidence>
<dbReference type="Proteomes" id="UP000823749">
    <property type="component" value="Chromosome 5"/>
</dbReference>
<keyword evidence="5" id="KW-0732">Signal</keyword>
<protein>
    <recommendedName>
        <fullName evidence="10">FAS1 domain-containing protein</fullName>
    </recommendedName>
</protein>
<evidence type="ECO:0000256" key="4">
    <source>
        <dbReference type="ARBA" id="ARBA00022622"/>
    </source>
</evidence>
<feature type="compositionally biased region" description="Polar residues" evidence="8">
    <location>
        <begin position="357"/>
        <end position="371"/>
    </location>
</feature>
<feature type="region of interest" description="Disordered" evidence="8">
    <location>
        <begin position="323"/>
        <end position="382"/>
    </location>
</feature>
<organism evidence="11 12">
    <name type="scientific">Rhododendron griersonianum</name>
    <dbReference type="NCBI Taxonomy" id="479676"/>
    <lineage>
        <taxon>Eukaryota</taxon>
        <taxon>Viridiplantae</taxon>
        <taxon>Streptophyta</taxon>
        <taxon>Embryophyta</taxon>
        <taxon>Tracheophyta</taxon>
        <taxon>Spermatophyta</taxon>
        <taxon>Magnoliopsida</taxon>
        <taxon>eudicotyledons</taxon>
        <taxon>Gunneridae</taxon>
        <taxon>Pentapetalae</taxon>
        <taxon>asterids</taxon>
        <taxon>Ericales</taxon>
        <taxon>Ericaceae</taxon>
        <taxon>Ericoideae</taxon>
        <taxon>Rhodoreae</taxon>
        <taxon>Rhododendron</taxon>
    </lineage>
</organism>
<feature type="compositionally biased region" description="Low complexity" evidence="8">
    <location>
        <begin position="216"/>
        <end position="282"/>
    </location>
</feature>
<dbReference type="Pfam" id="PF02469">
    <property type="entry name" value="Fasciclin"/>
    <property type="match status" value="1"/>
</dbReference>
<dbReference type="GO" id="GO:0005886">
    <property type="term" value="C:plasma membrane"/>
    <property type="evidence" value="ECO:0007669"/>
    <property type="project" value="UniProtKB-SubCell"/>
</dbReference>
<keyword evidence="4" id="KW-0325">Glycoprotein</keyword>
<comment type="subcellular location">
    <subcellularLocation>
        <location evidence="1">Cell membrane</location>
        <topology evidence="1">Lipid-anchor</topology>
        <topology evidence="1">GPI-anchor</topology>
    </subcellularLocation>
</comment>
<evidence type="ECO:0000259" key="10">
    <source>
        <dbReference type="PROSITE" id="PS50213"/>
    </source>
</evidence>
<evidence type="ECO:0000256" key="1">
    <source>
        <dbReference type="ARBA" id="ARBA00004609"/>
    </source>
</evidence>
<accession>A0AAV6K5T1</accession>
<keyword evidence="4" id="KW-0449">Lipoprotein</keyword>
<dbReference type="EMBL" id="JACTNZ010000005">
    <property type="protein sequence ID" value="KAG5547736.1"/>
    <property type="molecule type" value="Genomic_DNA"/>
</dbReference>
<keyword evidence="3" id="KW-1003">Cell membrane</keyword>
<dbReference type="AlphaFoldDB" id="A0AAV6K5T1"/>
<dbReference type="Gene3D" id="2.30.180.10">
    <property type="entry name" value="FAS1 domain"/>
    <property type="match status" value="1"/>
</dbReference>
<evidence type="ECO:0000256" key="5">
    <source>
        <dbReference type="ARBA" id="ARBA00022729"/>
    </source>
</evidence>
<evidence type="ECO:0000256" key="9">
    <source>
        <dbReference type="SAM" id="Phobius"/>
    </source>
</evidence>
<feature type="region of interest" description="Disordered" evidence="8">
    <location>
        <begin position="188"/>
        <end position="285"/>
    </location>
</feature>
<feature type="transmembrane region" description="Helical" evidence="9">
    <location>
        <begin position="291"/>
        <end position="317"/>
    </location>
</feature>
<name>A0AAV6K5T1_9ERIC</name>
<keyword evidence="9" id="KW-0812">Transmembrane</keyword>
<feature type="domain" description="FAS1" evidence="10">
    <location>
        <begin position="33"/>
        <end position="177"/>
    </location>
</feature>
<reference evidence="11" key="1">
    <citation type="submission" date="2020-08" db="EMBL/GenBank/DDBJ databases">
        <title>Plant Genome Project.</title>
        <authorList>
            <person name="Zhang R.-G."/>
        </authorList>
    </citation>
    <scope>NUCLEOTIDE SEQUENCE</scope>
    <source>
        <strain evidence="11">WSP0</strain>
        <tissue evidence="11">Leaf</tissue>
    </source>
</reference>
<evidence type="ECO:0000313" key="11">
    <source>
        <dbReference type="EMBL" id="KAG5547736.1"/>
    </source>
</evidence>
<evidence type="ECO:0000313" key="12">
    <source>
        <dbReference type="Proteomes" id="UP000823749"/>
    </source>
</evidence>
<dbReference type="SUPFAM" id="SSF82153">
    <property type="entry name" value="FAS1 domain"/>
    <property type="match status" value="1"/>
</dbReference>
<dbReference type="InterPro" id="IPR045003">
    <property type="entry name" value="FLA_A"/>
</dbReference>
<proteinExistence type="inferred from homology"/>
<feature type="compositionally biased region" description="Basic and acidic residues" evidence="8">
    <location>
        <begin position="331"/>
        <end position="341"/>
    </location>
</feature>
<keyword evidence="9" id="KW-1133">Transmembrane helix</keyword>
<keyword evidence="4" id="KW-0336">GPI-anchor</keyword>
<evidence type="ECO:0000256" key="2">
    <source>
        <dbReference type="ARBA" id="ARBA00007843"/>
    </source>
</evidence>
<comment type="similarity">
    <text evidence="2">Belongs to the fasciclin-like AGP family.</text>
</comment>
<gene>
    <name evidence="11" type="ORF">RHGRI_013429</name>
</gene>
<sequence>MGLGKMMDFTFMFIVITTLVILNFSPLAFSTYVNLTAILSAPNVPFISFLNLLQKENVIEILQTQANAQTGLTLFAPDNAAIYGNKVPWGNLSAAQQQSLLLFHALPQYFGNTLSDLNTLCQLSPVTTMAGGQYTLNITSVLGAFYLNVSGSSSAQLLGAVKLTTYPTEVYQIDKMLMPEAIFGTNIPPPSSTSASSTAPSASTTSTTNIPPPPSSTSASSTAPSASTTSTTNIPLPSSTSASSTAPSASTTSASTTSTTNIPLPSSTSASSTAPSASTTSTQHKRLSGGVIAGISTGGVVGALLVAACIKCGLYFYRKNKVPDVLPSSNRDGELHLEPGKDGPNIQPQGASDGDENANTRVGVSTGSTNMERIDFGSSKHSGRTSIGTTIINVVYQIFGKTRGVASIGNTPIPEVVHQSGTQLSEVVDQL</sequence>
<dbReference type="GO" id="GO:0098552">
    <property type="term" value="C:side of membrane"/>
    <property type="evidence" value="ECO:0007669"/>
    <property type="project" value="UniProtKB-KW"/>
</dbReference>
<comment type="caution">
    <text evidence="11">The sequence shown here is derived from an EMBL/GenBank/DDBJ whole genome shotgun (WGS) entry which is preliminary data.</text>
</comment>
<evidence type="ECO:0000256" key="6">
    <source>
        <dbReference type="ARBA" id="ARBA00023136"/>
    </source>
</evidence>
<dbReference type="PANTHER" id="PTHR32077">
    <property type="entry name" value="FASCICLIN-LIKE ARABINOGALACTAN PROTEIN"/>
    <property type="match status" value="1"/>
</dbReference>
<evidence type="ECO:0000256" key="3">
    <source>
        <dbReference type="ARBA" id="ARBA00022475"/>
    </source>
</evidence>
<keyword evidence="12" id="KW-1185">Reference proteome</keyword>
<dbReference type="PROSITE" id="PS50213">
    <property type="entry name" value="FAS1"/>
    <property type="match status" value="1"/>
</dbReference>
<dbReference type="InterPro" id="IPR000782">
    <property type="entry name" value="FAS1_domain"/>
</dbReference>
<keyword evidence="6 9" id="KW-0472">Membrane</keyword>
<dbReference type="InterPro" id="IPR036378">
    <property type="entry name" value="FAS1_dom_sf"/>
</dbReference>
<dbReference type="PANTHER" id="PTHR32077:SF3">
    <property type="entry name" value="FASCICLIN-LIKE ARABINOGALACTAN PROTEIN 7"/>
    <property type="match status" value="1"/>
</dbReference>
<feature type="compositionally biased region" description="Low complexity" evidence="8">
    <location>
        <begin position="192"/>
        <end position="209"/>
    </location>
</feature>
<comment type="function">
    <text evidence="7">May be a cell surface adhesion protein.</text>
</comment>
<evidence type="ECO:0000256" key="7">
    <source>
        <dbReference type="ARBA" id="ARBA00024686"/>
    </source>
</evidence>
<dbReference type="GO" id="GO:0009834">
    <property type="term" value="P:plant-type secondary cell wall biogenesis"/>
    <property type="evidence" value="ECO:0007669"/>
    <property type="project" value="TreeGrafter"/>
</dbReference>